<dbReference type="InterPro" id="IPR053136">
    <property type="entry name" value="UTP_pyrophosphatase-like"/>
</dbReference>
<dbReference type="Proteomes" id="UP000600363">
    <property type="component" value="Unassembled WGS sequence"/>
</dbReference>
<dbReference type="Pfam" id="PF01863">
    <property type="entry name" value="YgjP-like"/>
    <property type="match status" value="1"/>
</dbReference>
<dbReference type="AlphaFoldDB" id="A0A832VXB4"/>
<dbReference type="RefSeq" id="WP_042685663.1">
    <property type="nucleotide sequence ID" value="NZ_DUIH01000012.1"/>
</dbReference>
<evidence type="ECO:0000313" key="2">
    <source>
        <dbReference type="EMBL" id="HIH69722.1"/>
    </source>
</evidence>
<dbReference type="CDD" id="cd07344">
    <property type="entry name" value="M48_yhfN_like"/>
    <property type="match status" value="1"/>
</dbReference>
<evidence type="ECO:0000259" key="1">
    <source>
        <dbReference type="Pfam" id="PF01863"/>
    </source>
</evidence>
<dbReference type="PANTHER" id="PTHR30399:SF1">
    <property type="entry name" value="UTP PYROPHOSPHATASE"/>
    <property type="match status" value="1"/>
</dbReference>
<accession>A0A832VXB4</accession>
<reference evidence="2" key="1">
    <citation type="journal article" date="2020" name="bioRxiv">
        <title>A rank-normalized archaeal taxonomy based on genome phylogeny resolves widespread incomplete and uneven classifications.</title>
        <authorList>
            <person name="Rinke C."/>
            <person name="Chuvochina M."/>
            <person name="Mussig A.J."/>
            <person name="Chaumeil P.-A."/>
            <person name="Waite D.W."/>
            <person name="Whitman W.B."/>
            <person name="Parks D.H."/>
            <person name="Hugenholtz P."/>
        </authorList>
    </citation>
    <scope>NUCLEOTIDE SEQUENCE</scope>
    <source>
        <strain evidence="2">UBA12518</strain>
    </source>
</reference>
<dbReference type="Gene3D" id="3.30.2010.10">
    <property type="entry name" value="Metalloproteases ('zincins'), catalytic domain"/>
    <property type="match status" value="1"/>
</dbReference>
<evidence type="ECO:0000313" key="3">
    <source>
        <dbReference type="Proteomes" id="UP000600363"/>
    </source>
</evidence>
<comment type="caution">
    <text evidence="2">The sequence shown here is derived from an EMBL/GenBank/DDBJ whole genome shotgun (WGS) entry which is preliminary data.</text>
</comment>
<sequence length="212" mass="25465">MEIKIERRNVKYCRILINPDETVRVIAPHGFHVDGFIERKKPWIGGKIREIRELTKDFDEKRDYLIFDGNFYRLKYDGALRIEEGVIFARNVKELERWIGNKLKKEMLEKVRFYSHLLGVNYGRVYIRKQKTKWASCSSKGNLSFNIIIAALPESLKDYVIIHELAHLIVPKHSRKFWSVVAQYYPKYKEAEKELKRYWLGIERNSVWKMLR</sequence>
<gene>
    <name evidence="2" type="ORF">HA299_03755</name>
</gene>
<dbReference type="EMBL" id="DUIH01000012">
    <property type="protein sequence ID" value="HIH69722.1"/>
    <property type="molecule type" value="Genomic_DNA"/>
</dbReference>
<feature type="domain" description="YgjP-like metallopeptidase" evidence="1">
    <location>
        <begin position="11"/>
        <end position="197"/>
    </location>
</feature>
<proteinExistence type="predicted"/>
<protein>
    <submittedName>
        <fullName evidence="2">M48 family metallopeptidase</fullName>
    </submittedName>
</protein>
<name>A0A832VXB4_9EURY</name>
<dbReference type="InterPro" id="IPR002725">
    <property type="entry name" value="YgjP-like_metallopeptidase"/>
</dbReference>
<organism evidence="2 3">
    <name type="scientific">Methermicoccus shengliensis</name>
    <dbReference type="NCBI Taxonomy" id="660064"/>
    <lineage>
        <taxon>Archaea</taxon>
        <taxon>Methanobacteriati</taxon>
        <taxon>Methanobacteriota</taxon>
        <taxon>Stenosarchaea group</taxon>
        <taxon>Methanomicrobia</taxon>
        <taxon>Methanosarcinales</taxon>
        <taxon>Methermicoccaceae</taxon>
        <taxon>Methermicoccus</taxon>
    </lineage>
</organism>
<dbReference type="PANTHER" id="PTHR30399">
    <property type="entry name" value="UNCHARACTERIZED PROTEIN YGJP"/>
    <property type="match status" value="1"/>
</dbReference>